<organism evidence="2 3">
    <name type="scientific">Pseudoflavonifractor capillosus ATCC 29799</name>
    <dbReference type="NCBI Taxonomy" id="411467"/>
    <lineage>
        <taxon>Bacteria</taxon>
        <taxon>Bacillati</taxon>
        <taxon>Bacillota</taxon>
        <taxon>Clostridia</taxon>
        <taxon>Eubacteriales</taxon>
        <taxon>Oscillospiraceae</taxon>
        <taxon>Pseudoflavonifractor</taxon>
    </lineage>
</organism>
<reference evidence="2 3" key="2">
    <citation type="submission" date="2007-06" db="EMBL/GenBank/DDBJ databases">
        <title>Draft genome sequence of Pseudoflavonifractor capillosus ATCC 29799.</title>
        <authorList>
            <person name="Sudarsanam P."/>
            <person name="Ley R."/>
            <person name="Guruge J."/>
            <person name="Turnbaugh P.J."/>
            <person name="Mahowald M."/>
            <person name="Liep D."/>
            <person name="Gordon J."/>
        </authorList>
    </citation>
    <scope>NUCLEOTIDE SEQUENCE [LARGE SCALE GENOMIC DNA]</scope>
    <source>
        <strain evidence="2 3">ATCC 29799</strain>
    </source>
</reference>
<comment type="caution">
    <text evidence="2">The sequence shown here is derived from an EMBL/GenBank/DDBJ whole genome shotgun (WGS) entry which is preliminary data.</text>
</comment>
<accession>A6NWV6</accession>
<reference evidence="2 3" key="1">
    <citation type="submission" date="2007-04" db="EMBL/GenBank/DDBJ databases">
        <authorList>
            <person name="Fulton L."/>
            <person name="Clifton S."/>
            <person name="Fulton B."/>
            <person name="Xu J."/>
            <person name="Minx P."/>
            <person name="Pepin K.H."/>
            <person name="Johnson M."/>
            <person name="Thiruvilangam P."/>
            <person name="Bhonagiri V."/>
            <person name="Nash W.E."/>
            <person name="Mardis E.R."/>
            <person name="Wilson R.K."/>
        </authorList>
    </citation>
    <scope>NUCLEOTIDE SEQUENCE [LARGE SCALE GENOMIC DNA]</scope>
    <source>
        <strain evidence="2 3">ATCC 29799</strain>
    </source>
</reference>
<name>A6NWV6_9FIRM</name>
<dbReference type="GO" id="GO:0016787">
    <property type="term" value="F:hydrolase activity"/>
    <property type="evidence" value="ECO:0007669"/>
    <property type="project" value="InterPro"/>
</dbReference>
<dbReference type="Proteomes" id="UP000003639">
    <property type="component" value="Unassembled WGS sequence"/>
</dbReference>
<dbReference type="InterPro" id="IPR027417">
    <property type="entry name" value="P-loop_NTPase"/>
</dbReference>
<evidence type="ECO:0000259" key="1">
    <source>
        <dbReference type="Pfam" id="PF04851"/>
    </source>
</evidence>
<protein>
    <submittedName>
        <fullName evidence="2">Type III restriction enzyme, res subunit</fullName>
    </submittedName>
</protein>
<dbReference type="OrthoDB" id="9804145at2"/>
<evidence type="ECO:0000313" key="2">
    <source>
        <dbReference type="EMBL" id="EDM99448.1"/>
    </source>
</evidence>
<gene>
    <name evidence="2" type="ORF">BACCAP_02701</name>
</gene>
<proteinExistence type="predicted"/>
<dbReference type="AlphaFoldDB" id="A6NWV6"/>
<dbReference type="GO" id="GO:0005524">
    <property type="term" value="F:ATP binding"/>
    <property type="evidence" value="ECO:0007669"/>
    <property type="project" value="InterPro"/>
</dbReference>
<dbReference type="GO" id="GO:0003677">
    <property type="term" value="F:DNA binding"/>
    <property type="evidence" value="ECO:0007669"/>
    <property type="project" value="InterPro"/>
</dbReference>
<dbReference type="STRING" id="411467.BACCAP_02701"/>
<dbReference type="eggNOG" id="COG1061">
    <property type="taxonomic scope" value="Bacteria"/>
</dbReference>
<keyword evidence="3" id="KW-1185">Reference proteome</keyword>
<dbReference type="EMBL" id="AAXG02000017">
    <property type="protein sequence ID" value="EDM99448.1"/>
    <property type="molecule type" value="Genomic_DNA"/>
</dbReference>
<sequence length="1088" mass="125834">MARKKSTPEYSFNDQLLLFRYFLHLFGKSTLADLAGKLNDADYEGLDENQNTYFYTFLRRVCVSNADKVKINPDKLRQYDENICRYVRQIGEKRGGLTLKYYQYIALLFTEIYLDRYFSDRAGLIADLNQFIDDVDSQTLGALYFSHVQEKDLNKLAFMCATGSGKTLIMHINILQFLYYLKRAQRLNSHLEINKIIVLAPNEGMSQQHLEELTLSSIPAAIFQKDITAYVQRKTDVVIIDMNKLKEEGKVKTVSIDSFEQNNLVLVDEAHRGLAGDVWYDYRTRLSADGGFAFEYSATFKQALRTLNPKKPKEQALLEEYCKSIIMDYSYKFFYNDGYGKEYRIYNLRSGIDEEQRHLYMTGCLLSFYQQLKLFETRKSEYSPFRIEKPLLVFVGNRVTASTSAAELTDVEEVLDFLDKFVNQKDVTVRRLRAVLEEDTGLMDASGRELFSQNFQPLKSLFGGSPNPEDIYRDILRIVFSSETTSDSPRLHIENLRQVPGEIALRIGDDGEYFGVISIGDTAGLVKNCDKKGIVAKTEEFVSESLFRAINSPASNIKVLIGSRKFTEGWNSWRVSTMGLINFAKGEGSQAIQLFGRGVRLRGYNGCLKRSRKLDDHSVKVPRYIEVLETLTIFGIKAQYMEDFKHYLELEDMPTNENIFEFRMPVISRYDQVKDKKLRVIKVRNGANFKKQAKRLILDAPDENFLKYLLKNRVVIDCRSKVQTIESDGSMQLRSVTEEHTLDLQYLPYLDYDRIFDELEQYKNEKLYYNISIVRQNLQAILSTDGWYSLIIPQSHLRIDSVGRLESVVDFCIMVLKSYMDKFYKYEKEKWEAPLLEYQELSATDNNFVDEYTFSYIQEHDADKSPEAIGNFVQDISALLRDKKGIPEYEKSVLAGSVVAFDFNHHLYTPLICMKQNGLKIQVSPISLNDDEKLFVDLLRKYLDAHTELLDGNTIYLLRNKSKVGMGFFEAGNFYPDYVLWVDTQDVQYVSFIDPKGLTRVRSDDPKVEFYKKIKELEARLQPTAPDKRIVLNSFIMSGTKSADLRQWWNMSKLEREAKNVLCLDNDDCIDVMFRKIVGSVAKRAAAE</sequence>
<dbReference type="SUPFAM" id="SSF52540">
    <property type="entry name" value="P-loop containing nucleoside triphosphate hydrolases"/>
    <property type="match status" value="1"/>
</dbReference>
<dbReference type="Gene3D" id="3.40.50.300">
    <property type="entry name" value="P-loop containing nucleotide triphosphate hydrolases"/>
    <property type="match status" value="1"/>
</dbReference>
<feature type="domain" description="Helicase/UvrB N-terminal" evidence="1">
    <location>
        <begin position="151"/>
        <end position="280"/>
    </location>
</feature>
<evidence type="ECO:0000313" key="3">
    <source>
        <dbReference type="Proteomes" id="UP000003639"/>
    </source>
</evidence>
<dbReference type="InterPro" id="IPR006935">
    <property type="entry name" value="Helicase/UvrB_N"/>
</dbReference>
<dbReference type="Pfam" id="PF04851">
    <property type="entry name" value="ResIII"/>
    <property type="match status" value="1"/>
</dbReference>